<evidence type="ECO:0000256" key="2">
    <source>
        <dbReference type="ARBA" id="ARBA00022448"/>
    </source>
</evidence>
<gene>
    <name evidence="9" type="ORF">AS888_16755</name>
</gene>
<feature type="transmembrane region" description="Helical" evidence="7">
    <location>
        <begin position="20"/>
        <end position="39"/>
    </location>
</feature>
<dbReference type="InterPro" id="IPR004840">
    <property type="entry name" value="Amino_acid_permease_CS"/>
</dbReference>
<feature type="transmembrane region" description="Helical" evidence="7">
    <location>
        <begin position="428"/>
        <end position="446"/>
    </location>
</feature>
<evidence type="ECO:0000313" key="9">
    <source>
        <dbReference type="EMBL" id="KWW21246.1"/>
    </source>
</evidence>
<keyword evidence="4" id="KW-0029">Amino-acid transport</keyword>
<feature type="transmembrane region" description="Helical" evidence="7">
    <location>
        <begin position="124"/>
        <end position="143"/>
    </location>
</feature>
<keyword evidence="2" id="KW-0813">Transport</keyword>
<organism evidence="9 10">
    <name type="scientific">Peribacillus simplex</name>
    <dbReference type="NCBI Taxonomy" id="1478"/>
    <lineage>
        <taxon>Bacteria</taxon>
        <taxon>Bacillati</taxon>
        <taxon>Bacillota</taxon>
        <taxon>Bacilli</taxon>
        <taxon>Bacillales</taxon>
        <taxon>Bacillaceae</taxon>
        <taxon>Peribacillus</taxon>
    </lineage>
</organism>
<evidence type="ECO:0000256" key="4">
    <source>
        <dbReference type="ARBA" id="ARBA00022970"/>
    </source>
</evidence>
<comment type="caution">
    <text evidence="9">The sequence shown here is derived from an EMBL/GenBank/DDBJ whole genome shotgun (WGS) entry which is preliminary data.</text>
</comment>
<feature type="transmembrane region" description="Helical" evidence="7">
    <location>
        <begin position="239"/>
        <end position="258"/>
    </location>
</feature>
<dbReference type="GO" id="GO:0055085">
    <property type="term" value="P:transmembrane transport"/>
    <property type="evidence" value="ECO:0007669"/>
    <property type="project" value="InterPro"/>
</dbReference>
<dbReference type="GO" id="GO:0006865">
    <property type="term" value="P:amino acid transport"/>
    <property type="evidence" value="ECO:0007669"/>
    <property type="project" value="UniProtKB-KW"/>
</dbReference>
<proteinExistence type="predicted"/>
<evidence type="ECO:0000256" key="7">
    <source>
        <dbReference type="SAM" id="Phobius"/>
    </source>
</evidence>
<keyword evidence="6 7" id="KW-0472">Membrane</keyword>
<keyword evidence="10" id="KW-1185">Reference proteome</keyword>
<evidence type="ECO:0000256" key="1">
    <source>
        <dbReference type="ARBA" id="ARBA00004651"/>
    </source>
</evidence>
<sequence>MKHQQEELKPGLKQRHLTMISLSGVIGAGLFVGSGIIIGQTGPGAILSYVLAGLIVVLVMRMLGEMATVNPNTGSFAVYAREGIGEWAGFTTGWLYWFFWVIVIALEATAGAAIIHGWVPSVPVWVISLSLIILLKLTNIFSVKSFGEFEYWFSIIKIISIILFLCLGVAVILGFIPSIKPPGTSNLLNFGGFIPNGISSVLVGVAIVFHAFVGVEIPAIAAGETSDPVKSVRSALNSVVWRILIFYIGSIAVLVTLLPWNSASLLKSPFVAVLEMLGIPSAALIMNIVILIALLSCLNSGLYTSSRMLFSLAQKGDAPKLFSRVSKNGVPILAVIGSTLFAFISTIFSYVSPDKIFFFLVNSSGGVGILVYLSIAVSHLRLRKRMEKENPGVFKIKMWLFPYLTYATILSMVSVIILMAFIDSQRPQFIFTMLFSLIVICSFFFIRRRKAKYMESELNMVHGAPNSEKL</sequence>
<feature type="transmembrane region" description="Helical" evidence="7">
    <location>
        <begin position="278"/>
        <end position="298"/>
    </location>
</feature>
<evidence type="ECO:0000256" key="6">
    <source>
        <dbReference type="ARBA" id="ARBA00023136"/>
    </source>
</evidence>
<feature type="transmembrane region" description="Helical" evidence="7">
    <location>
        <begin position="398"/>
        <end position="422"/>
    </location>
</feature>
<dbReference type="InterPro" id="IPR004841">
    <property type="entry name" value="AA-permease/SLC12A_dom"/>
</dbReference>
<dbReference type="Pfam" id="PF00324">
    <property type="entry name" value="AA_permease"/>
    <property type="match status" value="1"/>
</dbReference>
<evidence type="ECO:0000256" key="5">
    <source>
        <dbReference type="ARBA" id="ARBA00022989"/>
    </source>
</evidence>
<keyword evidence="3 7" id="KW-0812">Transmembrane</keyword>
<dbReference type="PROSITE" id="PS00218">
    <property type="entry name" value="AMINO_ACID_PERMEASE_1"/>
    <property type="match status" value="1"/>
</dbReference>
<feature type="domain" description="Amino acid permease/ SLC12A" evidence="8">
    <location>
        <begin position="16"/>
        <end position="450"/>
    </location>
</feature>
<feature type="transmembrane region" description="Helical" evidence="7">
    <location>
        <begin position="155"/>
        <end position="177"/>
    </location>
</feature>
<comment type="subcellular location">
    <subcellularLocation>
        <location evidence="1">Cell membrane</location>
        <topology evidence="1">Multi-pass membrane protein</topology>
    </subcellularLocation>
</comment>
<feature type="transmembrane region" description="Helical" evidence="7">
    <location>
        <begin position="356"/>
        <end position="377"/>
    </location>
</feature>
<reference evidence="9 10" key="1">
    <citation type="submission" date="2015-11" db="EMBL/GenBank/DDBJ databases">
        <title>Genome Sequence of Bacillus simplex strain VanAntwerpen2.</title>
        <authorList>
            <person name="Couger M.B."/>
        </authorList>
    </citation>
    <scope>NUCLEOTIDE SEQUENCE [LARGE SCALE GENOMIC DNA]</scope>
    <source>
        <strain evidence="9 10">VanAntwerpen02</strain>
    </source>
</reference>
<evidence type="ECO:0000313" key="10">
    <source>
        <dbReference type="Proteomes" id="UP000064189"/>
    </source>
</evidence>
<feature type="transmembrane region" description="Helical" evidence="7">
    <location>
        <begin position="330"/>
        <end position="350"/>
    </location>
</feature>
<dbReference type="Proteomes" id="UP000064189">
    <property type="component" value="Unassembled WGS sequence"/>
</dbReference>
<feature type="transmembrane region" description="Helical" evidence="7">
    <location>
        <begin position="45"/>
        <end position="63"/>
    </location>
</feature>
<evidence type="ECO:0000259" key="8">
    <source>
        <dbReference type="Pfam" id="PF00324"/>
    </source>
</evidence>
<feature type="transmembrane region" description="Helical" evidence="7">
    <location>
        <begin position="197"/>
        <end position="219"/>
    </location>
</feature>
<dbReference type="PIRSF" id="PIRSF006060">
    <property type="entry name" value="AA_transporter"/>
    <property type="match status" value="1"/>
</dbReference>
<dbReference type="RefSeq" id="WP_061141599.1">
    <property type="nucleotide sequence ID" value="NZ_LNNH01000012.1"/>
</dbReference>
<dbReference type="EMBL" id="LNNH01000012">
    <property type="protein sequence ID" value="KWW21246.1"/>
    <property type="molecule type" value="Genomic_DNA"/>
</dbReference>
<protein>
    <submittedName>
        <fullName evidence="9">GABA permease</fullName>
    </submittedName>
</protein>
<accession>A0A109N0I9</accession>
<feature type="transmembrane region" description="Helical" evidence="7">
    <location>
        <begin position="94"/>
        <end position="118"/>
    </location>
</feature>
<dbReference type="GO" id="GO:0005886">
    <property type="term" value="C:plasma membrane"/>
    <property type="evidence" value="ECO:0007669"/>
    <property type="project" value="UniProtKB-SubCell"/>
</dbReference>
<dbReference type="AlphaFoldDB" id="A0A109N0I9"/>
<evidence type="ECO:0000256" key="3">
    <source>
        <dbReference type="ARBA" id="ARBA00022692"/>
    </source>
</evidence>
<name>A0A109N0I9_9BACI</name>
<keyword evidence="5 7" id="KW-1133">Transmembrane helix</keyword>
<dbReference type="PANTHER" id="PTHR43495:SF5">
    <property type="entry name" value="GAMMA-AMINOBUTYRIC ACID PERMEASE"/>
    <property type="match status" value="1"/>
</dbReference>
<dbReference type="Gene3D" id="1.20.1740.10">
    <property type="entry name" value="Amino acid/polyamine transporter I"/>
    <property type="match status" value="1"/>
</dbReference>
<dbReference type="PANTHER" id="PTHR43495">
    <property type="entry name" value="GABA PERMEASE"/>
    <property type="match status" value="1"/>
</dbReference>
<dbReference type="FunFam" id="1.20.1740.10:FF:000001">
    <property type="entry name" value="Amino acid permease"/>
    <property type="match status" value="1"/>
</dbReference>